<dbReference type="AlphaFoldDB" id="A0AAE8MQM0"/>
<dbReference type="PANTHER" id="PTHR43792">
    <property type="entry name" value="GNAT FAMILY, PUTATIVE (AFU_ORTHOLOGUE AFUA_3G00765)-RELATED-RELATED"/>
    <property type="match status" value="1"/>
</dbReference>
<feature type="domain" description="N-acetyltransferase" evidence="1">
    <location>
        <begin position="13"/>
        <end position="189"/>
    </location>
</feature>
<organism evidence="2 3">
    <name type="scientific">Cephalotrichum gorgonifer</name>
    <dbReference type="NCBI Taxonomy" id="2041049"/>
    <lineage>
        <taxon>Eukaryota</taxon>
        <taxon>Fungi</taxon>
        <taxon>Dikarya</taxon>
        <taxon>Ascomycota</taxon>
        <taxon>Pezizomycotina</taxon>
        <taxon>Sordariomycetes</taxon>
        <taxon>Hypocreomycetidae</taxon>
        <taxon>Microascales</taxon>
        <taxon>Microascaceae</taxon>
        <taxon>Cephalotrichum</taxon>
    </lineage>
</organism>
<dbReference type="InterPro" id="IPR000182">
    <property type="entry name" value="GNAT_dom"/>
</dbReference>
<protein>
    <recommendedName>
        <fullName evidence="1">N-acetyltransferase domain-containing protein</fullName>
    </recommendedName>
</protein>
<dbReference type="Pfam" id="PF13302">
    <property type="entry name" value="Acetyltransf_3"/>
    <property type="match status" value="1"/>
</dbReference>
<dbReference type="Gene3D" id="3.40.630.30">
    <property type="match status" value="1"/>
</dbReference>
<evidence type="ECO:0000313" key="3">
    <source>
        <dbReference type="Proteomes" id="UP001187682"/>
    </source>
</evidence>
<accession>A0AAE8MQM0</accession>
<dbReference type="SUPFAM" id="SSF55729">
    <property type="entry name" value="Acyl-CoA N-acyltransferases (Nat)"/>
    <property type="match status" value="1"/>
</dbReference>
<keyword evidence="3" id="KW-1185">Reference proteome</keyword>
<dbReference type="InterPro" id="IPR016181">
    <property type="entry name" value="Acyl_CoA_acyltransferase"/>
</dbReference>
<dbReference type="PANTHER" id="PTHR43792:SF16">
    <property type="entry name" value="N-ACETYLTRANSFERASE DOMAIN-CONTAINING PROTEIN"/>
    <property type="match status" value="1"/>
</dbReference>
<gene>
    <name evidence="2" type="ORF">DNG_00101</name>
</gene>
<comment type="caution">
    <text evidence="2">The sequence shown here is derived from an EMBL/GenBank/DDBJ whole genome shotgun (WGS) entry which is preliminary data.</text>
</comment>
<name>A0AAE8MQM0_9PEZI</name>
<dbReference type="Proteomes" id="UP001187682">
    <property type="component" value="Unassembled WGS sequence"/>
</dbReference>
<evidence type="ECO:0000259" key="1">
    <source>
        <dbReference type="PROSITE" id="PS51186"/>
    </source>
</evidence>
<dbReference type="GO" id="GO:0016747">
    <property type="term" value="F:acyltransferase activity, transferring groups other than amino-acyl groups"/>
    <property type="evidence" value="ECO:0007669"/>
    <property type="project" value="InterPro"/>
</dbReference>
<proteinExistence type="predicted"/>
<dbReference type="PROSITE" id="PS51186">
    <property type="entry name" value="GNAT"/>
    <property type="match status" value="1"/>
</dbReference>
<reference evidence="2" key="1">
    <citation type="submission" date="2018-03" db="EMBL/GenBank/DDBJ databases">
        <authorList>
            <person name="Guldener U."/>
        </authorList>
    </citation>
    <scope>NUCLEOTIDE SEQUENCE</scope>
</reference>
<evidence type="ECO:0000313" key="2">
    <source>
        <dbReference type="EMBL" id="SPN96578.1"/>
    </source>
</evidence>
<dbReference type="InterPro" id="IPR051531">
    <property type="entry name" value="N-acetyltransferase"/>
</dbReference>
<dbReference type="EMBL" id="ONZQ02000001">
    <property type="protein sequence ID" value="SPN96578.1"/>
    <property type="molecule type" value="Genomic_DNA"/>
</dbReference>
<sequence>MTDPNFAIDTPRLRISHFQPDNDAHCDFLVELYNSPALGPSPITTREKARERLAGRVRDEHARNGYGAYLVSLKEQAQAGERETLTLTPVGTVSLMRGEEPNCYAVPDLGFALMPAYFRRGYATEAAKALMEYAARELGLGGRVLGLTDPANEAARGVFRKLGFEDRGERVLTVFGGVVGSVWTAPGMDGDLAIYGL</sequence>